<protein>
    <recommendedName>
        <fullName evidence="3">HPr kinase/phosphorylase C-terminal domain-containing protein</fullName>
    </recommendedName>
</protein>
<dbReference type="RefSeq" id="WP_085766073.1">
    <property type="nucleotide sequence ID" value="NZ_CP019344.1"/>
</dbReference>
<gene>
    <name evidence="1" type="ORF">BST97_04315</name>
</gene>
<keyword evidence="2" id="KW-1185">Reference proteome</keyword>
<name>A0A1W6MIE2_9FLAO</name>
<sequence length="373" mass="43201">MILFKALGDQTIVWFSKANQYLILDRLTAEILRGLEKGVGISELFDCIGDVPLSRKRFQEHATQVQTNIFEVLKDGFIEEDIVSEEFDFEAQVYKTKKLYQIGSLSFEIHFSSERDFLLIHPKFAHLEVSRESEIQQLHQIKCAYQDRFYHLEIDDRYEGRWDYENLHFLIGRLYMRILERVHENREKDWGAVFHASAVGNDDSCVLMMGESGSGKSTSVALLNANGIHCLADDFVPMDKNGKIYPFPAGISIKPGSVQALSKLYPNLLDQNPIDLSAHKKQIRYIPIFNEDLRKTTKCKSLVFIKFNESVEFDMEPLSRQKLFEELIPESWISDDPAFVPYFMDWLSEIPCYSLVYSNHNKMISAVNELLEL</sequence>
<reference evidence="1 2" key="1">
    <citation type="submission" date="2016-11" db="EMBL/GenBank/DDBJ databases">
        <title>Trade-off between light-utilization and light-protection in marine flavobacteria.</title>
        <authorList>
            <person name="Kumagai Y."/>
        </authorList>
    </citation>
    <scope>NUCLEOTIDE SEQUENCE [LARGE SCALE GENOMIC DNA]</scope>
    <source>
        <strain evidence="1 2">JCM 13191</strain>
    </source>
</reference>
<dbReference type="OrthoDB" id="1116059at2"/>
<evidence type="ECO:0000313" key="2">
    <source>
        <dbReference type="Proteomes" id="UP000193431"/>
    </source>
</evidence>
<dbReference type="STRING" id="331648.BST97_04315"/>
<evidence type="ECO:0008006" key="3">
    <source>
        <dbReference type="Google" id="ProtNLM"/>
    </source>
</evidence>
<dbReference type="SUPFAM" id="SSF53795">
    <property type="entry name" value="PEP carboxykinase-like"/>
    <property type="match status" value="1"/>
</dbReference>
<dbReference type="EMBL" id="CP019344">
    <property type="protein sequence ID" value="ARN77266.1"/>
    <property type="molecule type" value="Genomic_DNA"/>
</dbReference>
<dbReference type="Proteomes" id="UP000193431">
    <property type="component" value="Chromosome"/>
</dbReference>
<accession>A0A1W6MIE2</accession>
<dbReference type="Gene3D" id="3.40.50.300">
    <property type="entry name" value="P-loop containing nucleotide triphosphate hydrolases"/>
    <property type="match status" value="1"/>
</dbReference>
<organism evidence="1 2">
    <name type="scientific">Nonlabens spongiae</name>
    <dbReference type="NCBI Taxonomy" id="331648"/>
    <lineage>
        <taxon>Bacteria</taxon>
        <taxon>Pseudomonadati</taxon>
        <taxon>Bacteroidota</taxon>
        <taxon>Flavobacteriia</taxon>
        <taxon>Flavobacteriales</taxon>
        <taxon>Flavobacteriaceae</taxon>
        <taxon>Nonlabens</taxon>
    </lineage>
</organism>
<dbReference type="AlphaFoldDB" id="A0A1W6MIE2"/>
<evidence type="ECO:0000313" key="1">
    <source>
        <dbReference type="EMBL" id="ARN77266.1"/>
    </source>
</evidence>
<proteinExistence type="predicted"/>
<dbReference type="InterPro" id="IPR027417">
    <property type="entry name" value="P-loop_NTPase"/>
</dbReference>